<evidence type="ECO:0000313" key="3">
    <source>
        <dbReference type="Proteomes" id="UP000886744"/>
    </source>
</evidence>
<proteinExistence type="predicted"/>
<dbReference type="AlphaFoldDB" id="A0A9D1E1J2"/>
<feature type="transmembrane region" description="Helical" evidence="1">
    <location>
        <begin position="116"/>
        <end position="138"/>
    </location>
</feature>
<reference evidence="2" key="1">
    <citation type="submission" date="2020-10" db="EMBL/GenBank/DDBJ databases">
        <authorList>
            <person name="Gilroy R."/>
        </authorList>
    </citation>
    <scope>NUCLEOTIDE SEQUENCE</scope>
    <source>
        <strain evidence="2">ChiHjej13B12-12457</strain>
    </source>
</reference>
<evidence type="ECO:0000313" key="2">
    <source>
        <dbReference type="EMBL" id="HIR62848.1"/>
    </source>
</evidence>
<comment type="caution">
    <text evidence="2">The sequence shown here is derived from an EMBL/GenBank/DDBJ whole genome shotgun (WGS) entry which is preliminary data.</text>
</comment>
<evidence type="ECO:0000256" key="1">
    <source>
        <dbReference type="SAM" id="Phobius"/>
    </source>
</evidence>
<dbReference type="EMBL" id="DVHI01000061">
    <property type="protein sequence ID" value="HIR62848.1"/>
    <property type="molecule type" value="Genomic_DNA"/>
</dbReference>
<sequence>MGLELLLIIVIAIAGMIVQSRLQKVFAKYSRVMFHGGLTGREVAEKMLRDHGIRDVRVTNVSGHLTDHYNPANKTLNLSDSVYNSNSVAAAAVAAHECGHAVQHAEGYAFLKMRSALVPIVQFSSMFAQIVIILGLIMMTAFPALYWIGIAMFFMIFLFSAITLPVEYNASARALAWLERSNTLSTVELDQARTTLRWAARTYLVAALSALASLVYYLGFRRSE</sequence>
<protein>
    <submittedName>
        <fullName evidence="2">Zinc metallopeptidase</fullName>
    </submittedName>
</protein>
<accession>A0A9D1E1J2</accession>
<dbReference type="PANTHER" id="PTHR36434">
    <property type="entry name" value="MEMBRANE PROTEASE YUGP-RELATED"/>
    <property type="match status" value="1"/>
</dbReference>
<feature type="transmembrane region" description="Helical" evidence="1">
    <location>
        <begin position="6"/>
        <end position="22"/>
    </location>
</feature>
<dbReference type="Proteomes" id="UP000886744">
    <property type="component" value="Unassembled WGS sequence"/>
</dbReference>
<reference evidence="2" key="2">
    <citation type="journal article" date="2021" name="PeerJ">
        <title>Extensive microbial diversity within the chicken gut microbiome revealed by metagenomics and culture.</title>
        <authorList>
            <person name="Gilroy R."/>
            <person name="Ravi A."/>
            <person name="Getino M."/>
            <person name="Pursley I."/>
            <person name="Horton D.L."/>
            <person name="Alikhan N.F."/>
            <person name="Baker D."/>
            <person name="Gharbi K."/>
            <person name="Hall N."/>
            <person name="Watson M."/>
            <person name="Adriaenssens E.M."/>
            <person name="Foster-Nyarko E."/>
            <person name="Jarju S."/>
            <person name="Secka A."/>
            <person name="Antonio M."/>
            <person name="Oren A."/>
            <person name="Chaudhuri R.R."/>
            <person name="La Ragione R."/>
            <person name="Hildebrand F."/>
            <person name="Pallen M.J."/>
        </authorList>
    </citation>
    <scope>NUCLEOTIDE SEQUENCE</scope>
    <source>
        <strain evidence="2">ChiHjej13B12-12457</strain>
    </source>
</reference>
<feature type="transmembrane region" description="Helical" evidence="1">
    <location>
        <begin position="144"/>
        <end position="164"/>
    </location>
</feature>
<keyword evidence="1" id="KW-0472">Membrane</keyword>
<dbReference type="PANTHER" id="PTHR36434:SF1">
    <property type="entry name" value="MEMBRANE PROTEASE YUGP-RELATED"/>
    <property type="match status" value="1"/>
</dbReference>
<feature type="transmembrane region" description="Helical" evidence="1">
    <location>
        <begin position="203"/>
        <end position="220"/>
    </location>
</feature>
<keyword evidence="1" id="KW-1133">Transmembrane helix</keyword>
<keyword evidence="1" id="KW-0812">Transmembrane</keyword>
<dbReference type="InterPro" id="IPR007395">
    <property type="entry name" value="Zn_peptidase_2"/>
</dbReference>
<name>A0A9D1E1J2_9BACT</name>
<organism evidence="2 3">
    <name type="scientific">Candidatus Coprenecus avistercoris</name>
    <dbReference type="NCBI Taxonomy" id="2840730"/>
    <lineage>
        <taxon>Bacteria</taxon>
        <taxon>Pseudomonadati</taxon>
        <taxon>Bacteroidota</taxon>
        <taxon>Bacteroidia</taxon>
        <taxon>Bacteroidales</taxon>
        <taxon>Rikenellaceae</taxon>
        <taxon>Rikenellaceae incertae sedis</taxon>
        <taxon>Candidatus Coprenecus</taxon>
    </lineage>
</organism>
<dbReference type="Pfam" id="PF04298">
    <property type="entry name" value="Zn_peptidase_2"/>
    <property type="match status" value="1"/>
</dbReference>
<gene>
    <name evidence="2" type="ORF">IAC94_04930</name>
</gene>